<evidence type="ECO:0000313" key="2">
    <source>
        <dbReference type="EMBL" id="BCE44188.1"/>
    </source>
</evidence>
<protein>
    <submittedName>
        <fullName evidence="2">Uncharacterized protein</fullName>
    </submittedName>
</protein>
<proteinExistence type="predicted"/>
<accession>A0A809Z138</accession>
<reference evidence="3" key="3">
    <citation type="submission" date="2020-05" db="EMBL/GenBank/DDBJ databases">
        <title>Complete genome sequence of Bradyrhizobium diazoefficiens XF6 isolated from soybean nodule.</title>
        <authorList>
            <person name="Noda R."/>
            <person name="Kakizaki K."/>
            <person name="Minamisawa K."/>
        </authorList>
    </citation>
    <scope>NUCLEOTIDE SEQUENCE</scope>
    <source>
        <strain evidence="3">XF6</strain>
    </source>
</reference>
<sequence length="73" mass="7756">MSKAKRAHHPSTSEIVVGTALARLCPPYDCAMCRNVARNNENKNGRDFSRPFCVCVCRYRGGAVPGGGGGSEA</sequence>
<gene>
    <name evidence="1" type="ORF">XF1B_06170</name>
    <name evidence="2" type="ORF">XF4B_05370</name>
    <name evidence="3" type="ORF">XF6B_05350</name>
</gene>
<dbReference type="AlphaFoldDB" id="A0A809Z138"/>
<reference evidence="2" key="2">
    <citation type="submission" date="2020-05" db="EMBL/GenBank/DDBJ databases">
        <title>Complete genome sequence of Bradyrhizobium diazoefficiens XF4 isolated from soybean nodule.</title>
        <authorList>
            <person name="Noda R."/>
            <person name="Kakizaki K."/>
            <person name="Minamisawa K."/>
        </authorList>
    </citation>
    <scope>NUCLEOTIDE SEQUENCE</scope>
    <source>
        <strain evidence="2">XF4</strain>
    </source>
</reference>
<name>A0A809Z138_9BRAD</name>
<dbReference type="EMBL" id="AP023094">
    <property type="protein sequence ID" value="BCE44188.1"/>
    <property type="molecule type" value="Genomic_DNA"/>
</dbReference>
<evidence type="ECO:0000313" key="3">
    <source>
        <dbReference type="EMBL" id="BCE61736.1"/>
    </source>
</evidence>
<dbReference type="EMBL" id="AP023091">
    <property type="protein sequence ID" value="BCE17936.1"/>
    <property type="molecule type" value="Genomic_DNA"/>
</dbReference>
<dbReference type="EMBL" id="AP023096">
    <property type="protein sequence ID" value="BCE61736.1"/>
    <property type="molecule type" value="Genomic_DNA"/>
</dbReference>
<organism evidence="2">
    <name type="scientific">Bradyrhizobium diazoefficiens</name>
    <dbReference type="NCBI Taxonomy" id="1355477"/>
    <lineage>
        <taxon>Bacteria</taxon>
        <taxon>Pseudomonadati</taxon>
        <taxon>Pseudomonadota</taxon>
        <taxon>Alphaproteobacteria</taxon>
        <taxon>Hyphomicrobiales</taxon>
        <taxon>Nitrobacteraceae</taxon>
        <taxon>Bradyrhizobium</taxon>
    </lineage>
</organism>
<reference evidence="1" key="1">
    <citation type="submission" date="2020-05" db="EMBL/GenBank/DDBJ databases">
        <title>Complete genome sequence of Bradyrhizobium diazoefficiens XF1 isolated from soybean nodule.</title>
        <authorList>
            <person name="Noda R."/>
            <person name="Kakizaki K."/>
            <person name="Minamisawa K."/>
        </authorList>
    </citation>
    <scope>NUCLEOTIDE SEQUENCE</scope>
    <source>
        <strain evidence="1">XF1</strain>
    </source>
</reference>
<evidence type="ECO:0000313" key="1">
    <source>
        <dbReference type="EMBL" id="BCE17936.1"/>
    </source>
</evidence>